<dbReference type="PANTHER" id="PTHR11842">
    <property type="entry name" value="MITOTIC SPINDLE ASSEMBLY CHECKPOINT PROTEIN MAD2"/>
    <property type="match status" value="1"/>
</dbReference>
<dbReference type="Gene3D" id="3.30.900.10">
    <property type="entry name" value="HORMA domain"/>
    <property type="match status" value="1"/>
</dbReference>
<feature type="domain" description="HORMA" evidence="7">
    <location>
        <begin position="13"/>
        <end position="213"/>
    </location>
</feature>
<dbReference type="GO" id="GO:0051301">
    <property type="term" value="P:cell division"/>
    <property type="evidence" value="ECO:0007669"/>
    <property type="project" value="UniProtKB-KW"/>
</dbReference>
<evidence type="ECO:0000256" key="4">
    <source>
        <dbReference type="ARBA" id="ARBA00022776"/>
    </source>
</evidence>
<proteinExistence type="inferred from homology"/>
<evidence type="ECO:0000256" key="3">
    <source>
        <dbReference type="ARBA" id="ARBA00022618"/>
    </source>
</evidence>
<gene>
    <name evidence="8" type="ORF">GAYE_SCF00G1799</name>
</gene>
<dbReference type="InterPro" id="IPR036570">
    <property type="entry name" value="HORMA_dom_sf"/>
</dbReference>
<dbReference type="GO" id="GO:0005737">
    <property type="term" value="C:cytoplasm"/>
    <property type="evidence" value="ECO:0007669"/>
    <property type="project" value="TreeGrafter"/>
</dbReference>
<keyword evidence="6" id="KW-0131">Cell cycle</keyword>
<evidence type="ECO:0000256" key="2">
    <source>
        <dbReference type="ARBA" id="ARBA00010348"/>
    </source>
</evidence>
<accession>A0AAV9I9H8</accession>
<dbReference type="Proteomes" id="UP001300502">
    <property type="component" value="Unassembled WGS sequence"/>
</dbReference>
<keyword evidence="5" id="KW-0539">Nucleus</keyword>
<dbReference type="PROSITE" id="PS50815">
    <property type="entry name" value="HORMA"/>
    <property type="match status" value="1"/>
</dbReference>
<evidence type="ECO:0000256" key="5">
    <source>
        <dbReference type="ARBA" id="ARBA00023242"/>
    </source>
</evidence>
<dbReference type="PANTHER" id="PTHR11842:SF11">
    <property type="entry name" value="MITOTIC SPINDLE ASSEMBLY CHECKPOINT PROTEIN MAD2A"/>
    <property type="match status" value="1"/>
</dbReference>
<organism evidence="8 9">
    <name type="scientific">Galdieria yellowstonensis</name>
    <dbReference type="NCBI Taxonomy" id="3028027"/>
    <lineage>
        <taxon>Eukaryota</taxon>
        <taxon>Rhodophyta</taxon>
        <taxon>Bangiophyceae</taxon>
        <taxon>Galdieriales</taxon>
        <taxon>Galdieriaceae</taxon>
        <taxon>Galdieria</taxon>
    </lineage>
</organism>
<keyword evidence="9" id="KW-1185">Reference proteome</keyword>
<comment type="subcellular location">
    <subcellularLocation>
        <location evidence="1">Nucleus</location>
    </subcellularLocation>
</comment>
<keyword evidence="4" id="KW-0498">Mitosis</keyword>
<evidence type="ECO:0000313" key="9">
    <source>
        <dbReference type="Proteomes" id="UP001300502"/>
    </source>
</evidence>
<dbReference type="AlphaFoldDB" id="A0AAV9I9H8"/>
<name>A0AAV9I9H8_9RHOD</name>
<dbReference type="EMBL" id="JANCYU010000020">
    <property type="protein sequence ID" value="KAK4523901.1"/>
    <property type="molecule type" value="Genomic_DNA"/>
</dbReference>
<evidence type="ECO:0000313" key="8">
    <source>
        <dbReference type="EMBL" id="KAK4523901.1"/>
    </source>
</evidence>
<keyword evidence="3" id="KW-0132">Cell division</keyword>
<reference evidence="8 9" key="1">
    <citation type="submission" date="2022-07" db="EMBL/GenBank/DDBJ databases">
        <title>Genome-wide signatures of adaptation to extreme environments.</title>
        <authorList>
            <person name="Cho C.H."/>
            <person name="Yoon H.S."/>
        </authorList>
    </citation>
    <scope>NUCLEOTIDE SEQUENCE [LARGE SCALE GENOMIC DNA]</scope>
    <source>
        <strain evidence="8 9">108.79 E11</strain>
    </source>
</reference>
<dbReference type="GO" id="GO:0007094">
    <property type="term" value="P:mitotic spindle assembly checkpoint signaling"/>
    <property type="evidence" value="ECO:0007669"/>
    <property type="project" value="TreeGrafter"/>
</dbReference>
<dbReference type="Pfam" id="PF02301">
    <property type="entry name" value="HORMA"/>
    <property type="match status" value="1"/>
</dbReference>
<comment type="caution">
    <text evidence="8">The sequence shown here is derived from an EMBL/GenBank/DDBJ whole genome shotgun (WGS) entry which is preliminary data.</text>
</comment>
<comment type="similarity">
    <text evidence="2">Belongs to the MAD2 family.</text>
</comment>
<dbReference type="FunFam" id="3.30.900.10:FF:000002">
    <property type="entry name" value="Mitotic spindle assembly checkpoint protein MAD2A"/>
    <property type="match status" value="1"/>
</dbReference>
<dbReference type="GO" id="GO:0000776">
    <property type="term" value="C:kinetochore"/>
    <property type="evidence" value="ECO:0007669"/>
    <property type="project" value="TreeGrafter"/>
</dbReference>
<dbReference type="InterPro" id="IPR003511">
    <property type="entry name" value="HORMA_dom"/>
</dbReference>
<dbReference type="SUPFAM" id="SSF56019">
    <property type="entry name" value="The spindle assembly checkpoint protein mad2"/>
    <property type="match status" value="1"/>
</dbReference>
<evidence type="ECO:0000259" key="7">
    <source>
        <dbReference type="PROSITE" id="PS50815"/>
    </source>
</evidence>
<evidence type="ECO:0000256" key="1">
    <source>
        <dbReference type="ARBA" id="ARBA00004123"/>
    </source>
</evidence>
<evidence type="ECO:0000256" key="6">
    <source>
        <dbReference type="ARBA" id="ARBA00023306"/>
    </source>
</evidence>
<sequence>MSLKESQPSVTLRGSTEVVSDFFVYSVNSILYQRGIYPAEQFSRVNKYGLTILVTTDDELNKYLHSVLGQLKGIKYLNFRLHLKLYLLIEWTLQCKVQKLVLVICSVETGKVLERWQFNIEIESNKENDNSNSDSDEKQVVSQIQAVIRQITASVTFLPLLDEPCTFDMLIYTDIDVQVPETWEESDPKIIINQKEVKLRSFTTKVHKVETVVSYAADTH</sequence>
<dbReference type="InterPro" id="IPR045091">
    <property type="entry name" value="Mad2-like"/>
</dbReference>
<dbReference type="GO" id="GO:0005654">
    <property type="term" value="C:nucleoplasm"/>
    <property type="evidence" value="ECO:0007669"/>
    <property type="project" value="TreeGrafter"/>
</dbReference>
<protein>
    <recommendedName>
        <fullName evidence="7">HORMA domain-containing protein</fullName>
    </recommendedName>
</protein>